<organism evidence="2 3">
    <name type="scientific">Aphanomyces astaci</name>
    <name type="common">Crayfish plague agent</name>
    <dbReference type="NCBI Taxonomy" id="112090"/>
    <lineage>
        <taxon>Eukaryota</taxon>
        <taxon>Sar</taxon>
        <taxon>Stramenopiles</taxon>
        <taxon>Oomycota</taxon>
        <taxon>Saprolegniomycetes</taxon>
        <taxon>Saprolegniales</taxon>
        <taxon>Verrucalvaceae</taxon>
        <taxon>Aphanomyces</taxon>
    </lineage>
</organism>
<evidence type="ECO:0000313" key="2">
    <source>
        <dbReference type="EMBL" id="RHY16111.1"/>
    </source>
</evidence>
<dbReference type="GO" id="GO:0005634">
    <property type="term" value="C:nucleus"/>
    <property type="evidence" value="ECO:0007669"/>
    <property type="project" value="TreeGrafter"/>
</dbReference>
<gene>
    <name evidence="2" type="ORF">DYB25_000436</name>
</gene>
<proteinExistence type="predicted"/>
<evidence type="ECO:0000259" key="1">
    <source>
        <dbReference type="Pfam" id="PF03184"/>
    </source>
</evidence>
<accession>A0A397B714</accession>
<dbReference type="PANTHER" id="PTHR19303:SF57">
    <property type="entry name" value="HTH CENPB-TYPE DOMAIN-CONTAINING PROTEIN"/>
    <property type="match status" value="1"/>
</dbReference>
<reference evidence="2 3" key="1">
    <citation type="submission" date="2018-08" db="EMBL/GenBank/DDBJ databases">
        <title>Aphanomyces genome sequencing and annotation.</title>
        <authorList>
            <person name="Minardi D."/>
            <person name="Oidtmann B."/>
            <person name="Van Der Giezen M."/>
            <person name="Studholme D.J."/>
        </authorList>
    </citation>
    <scope>NUCLEOTIDE SEQUENCE [LARGE SCALE GENOMIC DNA]</scope>
    <source>
        <strain evidence="2 3">Yx</strain>
    </source>
</reference>
<dbReference type="PANTHER" id="PTHR19303">
    <property type="entry name" value="TRANSPOSON"/>
    <property type="match status" value="1"/>
</dbReference>
<feature type="domain" description="DDE-1" evidence="1">
    <location>
        <begin position="175"/>
        <end position="305"/>
    </location>
</feature>
<comment type="caution">
    <text evidence="2">The sequence shown here is derived from an EMBL/GenBank/DDBJ whole genome shotgun (WGS) entry which is preliminary data.</text>
</comment>
<dbReference type="AlphaFoldDB" id="A0A397B714"/>
<dbReference type="InterPro" id="IPR004875">
    <property type="entry name" value="DDE_SF_endonuclease_dom"/>
</dbReference>
<dbReference type="VEuPathDB" id="FungiDB:H257_17436"/>
<dbReference type="InterPro" id="IPR050863">
    <property type="entry name" value="CenT-Element_Derived"/>
</dbReference>
<dbReference type="EMBL" id="QUTA01005355">
    <property type="protein sequence ID" value="RHY16111.1"/>
    <property type="molecule type" value="Genomic_DNA"/>
</dbReference>
<sequence length="348" mass="39441">MELFEQANSTNVKRFCITQGVPRSSFQRWLTRKDLYMQTTRGGKHRSLGGQGLTESMTFSRGLVTFMKVVRRDEHVLTAAQILNWMKKHHPHLLDVYSAFKKNDRVAFVSKLREEQLQEIQATFAKMFWNNYGTYNDDEILNVDETGVYYDMPPRSTWALIGGSSKVDKSEKHSKRLTAVLTIRAEGKKLPILFIVNGKPGGPIETNEVPTYPAGHVYVVQKEAWMDDRVWRICLTHKFVVETPSVILADNLVSHVSNASVKTICLDLCSSLQALLPNSPSVCQPLDVGVMGLLKAKMRSLWLRETPVSTAEENRMMMIKRTIAAFGALGDDVIVKSFVKELPRTYDL</sequence>
<dbReference type="Pfam" id="PF03184">
    <property type="entry name" value="DDE_1"/>
    <property type="match status" value="1"/>
</dbReference>
<name>A0A397B714_APHAT</name>
<evidence type="ECO:0000313" key="3">
    <source>
        <dbReference type="Proteomes" id="UP000266239"/>
    </source>
</evidence>
<protein>
    <recommendedName>
        <fullName evidence="1">DDE-1 domain-containing protein</fullName>
    </recommendedName>
</protein>
<dbReference type="GO" id="GO:0003677">
    <property type="term" value="F:DNA binding"/>
    <property type="evidence" value="ECO:0007669"/>
    <property type="project" value="TreeGrafter"/>
</dbReference>
<dbReference type="Proteomes" id="UP000266239">
    <property type="component" value="Unassembled WGS sequence"/>
</dbReference>